<name>A0AB37TIK2_ACIPI</name>
<evidence type="ECO:0000256" key="1">
    <source>
        <dbReference type="SAM" id="Coils"/>
    </source>
</evidence>
<evidence type="ECO:0008006" key="5">
    <source>
        <dbReference type="Google" id="ProtNLM"/>
    </source>
</evidence>
<gene>
    <name evidence="3" type="ORF">EA752_13995</name>
</gene>
<proteinExistence type="predicted"/>
<comment type="caution">
    <text evidence="3">The sequence shown here is derived from an EMBL/GenBank/DDBJ whole genome shotgun (WGS) entry which is preliminary data.</text>
</comment>
<protein>
    <recommendedName>
        <fullName evidence="5">Phage abortive infection protein</fullName>
    </recommendedName>
</protein>
<keyword evidence="2" id="KW-0472">Membrane</keyword>
<keyword evidence="1" id="KW-0175">Coiled coil</keyword>
<reference evidence="3 4" key="1">
    <citation type="submission" date="2018-10" db="EMBL/GenBank/DDBJ databases">
        <title>GWAS and RNA-Seq identify cryptic mechanisms of antimicrobial resistance in Acinetobacter baumannii.</title>
        <authorList>
            <person name="Sahl J.W."/>
        </authorList>
    </citation>
    <scope>NUCLEOTIDE SEQUENCE [LARGE SCALE GENOMIC DNA]</scope>
    <source>
        <strain evidence="3 4">TG41884</strain>
    </source>
</reference>
<evidence type="ECO:0000256" key="2">
    <source>
        <dbReference type="SAM" id="Phobius"/>
    </source>
</evidence>
<keyword evidence="2" id="KW-0812">Transmembrane</keyword>
<feature type="transmembrane region" description="Helical" evidence="2">
    <location>
        <begin position="61"/>
        <end position="82"/>
    </location>
</feature>
<organism evidence="3 4">
    <name type="scientific">Acinetobacter pittii</name>
    <name type="common">Acinetobacter genomosp. 3</name>
    <dbReference type="NCBI Taxonomy" id="48296"/>
    <lineage>
        <taxon>Bacteria</taxon>
        <taxon>Pseudomonadati</taxon>
        <taxon>Pseudomonadota</taxon>
        <taxon>Gammaproteobacteria</taxon>
        <taxon>Moraxellales</taxon>
        <taxon>Moraxellaceae</taxon>
        <taxon>Acinetobacter</taxon>
        <taxon>Acinetobacter calcoaceticus/baumannii complex</taxon>
    </lineage>
</organism>
<accession>A0AB37TIK2</accession>
<dbReference type="EMBL" id="RFEW01000011">
    <property type="protein sequence ID" value="RSO57962.1"/>
    <property type="molecule type" value="Genomic_DNA"/>
</dbReference>
<keyword evidence="2" id="KW-1133">Transmembrane helix</keyword>
<dbReference type="RefSeq" id="WP_125530277.1">
    <property type="nucleotide sequence ID" value="NZ_JAHTYH010000017.1"/>
</dbReference>
<feature type="coiled-coil region" evidence="1">
    <location>
        <begin position="105"/>
        <end position="132"/>
    </location>
</feature>
<evidence type="ECO:0000313" key="4">
    <source>
        <dbReference type="Proteomes" id="UP000271320"/>
    </source>
</evidence>
<dbReference type="AlphaFoldDB" id="A0AB37TIK2"/>
<feature type="transmembrane region" description="Helical" evidence="2">
    <location>
        <begin position="15"/>
        <end position="38"/>
    </location>
</feature>
<dbReference type="Proteomes" id="UP000271320">
    <property type="component" value="Unassembled WGS sequence"/>
</dbReference>
<evidence type="ECO:0000313" key="3">
    <source>
        <dbReference type="EMBL" id="RSO57962.1"/>
    </source>
</evidence>
<sequence>MSDNNQNQQDKIEKWLIPGSIIVIVLIWIIFPWCLSYLTDKFEWSIRNAGDTNFGTFGDTFGALNTLFSGLAFATLIITLFLQRRELELQRKTVKDQQIEIEKSNDIAEQQILITQQQADLLEKQIKEAQVQNFFNILFPLLNRKKTYYEDADELPDAFKTGYMVRGKRESTFKAIHYGIAEIYRNFLTSHGNDFLPKDQILKILDEMLNQSTSLITPYSFVKHTKYLEHFSYVISFIENFKGIDDKDRDVAMSIFLSEFTNRELFVISSFTIRDDLLMEKVVKHKVFKSFIDADPDKKSIFYLLFSE</sequence>